<sequence length="362" mass="39278">MFVDCKATPGEVAVKHVHEVAEKRQKKARETLIDIFEMSALPEETVEKLTYALQAHARVAIHFHPDRLAKGGETVAGSLLTTGCIQSQFESQISNGRVDFATGGKRDQWENKLFGHAYEQAAPSCRPKYGGLFLLGQSDGPAPRFGSCYFVLSPDATKRTTFCYGDSHLDPPTRGTCDAWEDILAELFQECFTRDGALGIGGLRPPALAGRMLNLLQAPLNDKWSYPPARNLDHYIEAQVHGQVELGRDVDALVADPSFKGTPVGAQLQRIASQYSVLLQWHAGSELSVDAVPQDFRGPHMPALARTVAPGGMLTPALIGAAARRVAQGDASELGQPDAVLQELKLLWHVLLRHGAVLTPSA</sequence>
<evidence type="ECO:0008006" key="3">
    <source>
        <dbReference type="Google" id="ProtNLM"/>
    </source>
</evidence>
<dbReference type="Pfam" id="PF12294">
    <property type="entry name" value="DUF3626"/>
    <property type="match status" value="1"/>
</dbReference>
<reference evidence="1" key="1">
    <citation type="submission" date="2023-08" db="EMBL/GenBank/DDBJ databases">
        <authorList>
            <person name="Chen Y."/>
            <person name="Shah S."/>
            <person name="Dougan E. K."/>
            <person name="Thang M."/>
            <person name="Chan C."/>
        </authorList>
    </citation>
    <scope>NUCLEOTIDE SEQUENCE</scope>
</reference>
<evidence type="ECO:0000313" key="2">
    <source>
        <dbReference type="Proteomes" id="UP001178507"/>
    </source>
</evidence>
<dbReference type="InterPro" id="IPR022074">
    <property type="entry name" value="DUF3626"/>
</dbReference>
<proteinExistence type="predicted"/>
<name>A0AA36NKU4_9DINO</name>
<organism evidence="1 2">
    <name type="scientific">Effrenium voratum</name>
    <dbReference type="NCBI Taxonomy" id="2562239"/>
    <lineage>
        <taxon>Eukaryota</taxon>
        <taxon>Sar</taxon>
        <taxon>Alveolata</taxon>
        <taxon>Dinophyceae</taxon>
        <taxon>Suessiales</taxon>
        <taxon>Symbiodiniaceae</taxon>
        <taxon>Effrenium</taxon>
    </lineage>
</organism>
<evidence type="ECO:0000313" key="1">
    <source>
        <dbReference type="EMBL" id="CAJ1411229.1"/>
    </source>
</evidence>
<keyword evidence="2" id="KW-1185">Reference proteome</keyword>
<gene>
    <name evidence="1" type="ORF">EVOR1521_LOCUS31845</name>
</gene>
<dbReference type="AlphaFoldDB" id="A0AA36NKU4"/>
<protein>
    <recommendedName>
        <fullName evidence="3">DUF3626 domain-containing protein</fullName>
    </recommendedName>
</protein>
<comment type="caution">
    <text evidence="1">The sequence shown here is derived from an EMBL/GenBank/DDBJ whole genome shotgun (WGS) entry which is preliminary data.</text>
</comment>
<dbReference type="Proteomes" id="UP001178507">
    <property type="component" value="Unassembled WGS sequence"/>
</dbReference>
<accession>A0AA36NKU4</accession>
<dbReference type="EMBL" id="CAUJNA010003863">
    <property type="protein sequence ID" value="CAJ1411229.1"/>
    <property type="molecule type" value="Genomic_DNA"/>
</dbReference>